<dbReference type="EMBL" id="LSRX01000582">
    <property type="protein sequence ID" value="OLP93402.1"/>
    <property type="molecule type" value="Genomic_DNA"/>
</dbReference>
<keyword evidence="3" id="KW-1185">Reference proteome</keyword>
<evidence type="ECO:0000313" key="3">
    <source>
        <dbReference type="Proteomes" id="UP000186817"/>
    </source>
</evidence>
<organism evidence="2 3">
    <name type="scientific">Symbiodinium microadriaticum</name>
    <name type="common">Dinoflagellate</name>
    <name type="synonym">Zooxanthella microadriatica</name>
    <dbReference type="NCBI Taxonomy" id="2951"/>
    <lineage>
        <taxon>Eukaryota</taxon>
        <taxon>Sar</taxon>
        <taxon>Alveolata</taxon>
        <taxon>Dinophyceae</taxon>
        <taxon>Suessiales</taxon>
        <taxon>Symbiodiniaceae</taxon>
        <taxon>Symbiodinium</taxon>
    </lineage>
</organism>
<dbReference type="Proteomes" id="UP000186817">
    <property type="component" value="Unassembled WGS sequence"/>
</dbReference>
<dbReference type="OrthoDB" id="417551at2759"/>
<gene>
    <name evidence="2" type="ORF">AK812_SmicGene24703</name>
</gene>
<name>A0A1Q9DE27_SYMMI</name>
<protein>
    <submittedName>
        <fullName evidence="2">Uncharacterized protein</fullName>
    </submittedName>
</protein>
<evidence type="ECO:0000313" key="2">
    <source>
        <dbReference type="EMBL" id="OLP93402.1"/>
    </source>
</evidence>
<proteinExistence type="predicted"/>
<accession>A0A1Q9DE27</accession>
<feature type="region of interest" description="Disordered" evidence="1">
    <location>
        <begin position="56"/>
        <end position="116"/>
    </location>
</feature>
<feature type="compositionally biased region" description="Acidic residues" evidence="1">
    <location>
        <begin position="78"/>
        <end position="98"/>
    </location>
</feature>
<evidence type="ECO:0000256" key="1">
    <source>
        <dbReference type="SAM" id="MobiDB-lite"/>
    </source>
</evidence>
<comment type="caution">
    <text evidence="2">The sequence shown here is derived from an EMBL/GenBank/DDBJ whole genome shotgun (WGS) entry which is preliminary data.</text>
</comment>
<dbReference type="AlphaFoldDB" id="A0A1Q9DE27"/>
<reference evidence="2 3" key="1">
    <citation type="submission" date="2016-02" db="EMBL/GenBank/DDBJ databases">
        <title>Genome analysis of coral dinoflagellate symbionts highlights evolutionary adaptations to a symbiotic lifestyle.</title>
        <authorList>
            <person name="Aranda M."/>
            <person name="Li Y."/>
            <person name="Liew Y.J."/>
            <person name="Baumgarten S."/>
            <person name="Simakov O."/>
            <person name="Wilson M."/>
            <person name="Piel J."/>
            <person name="Ashoor H."/>
            <person name="Bougouffa S."/>
            <person name="Bajic V.B."/>
            <person name="Ryu T."/>
            <person name="Ravasi T."/>
            <person name="Bayer T."/>
            <person name="Micklem G."/>
            <person name="Kim H."/>
            <person name="Bhak J."/>
            <person name="Lajeunesse T.C."/>
            <person name="Voolstra C.R."/>
        </authorList>
    </citation>
    <scope>NUCLEOTIDE SEQUENCE [LARGE SCALE GENOMIC DNA]</scope>
    <source>
        <strain evidence="2 3">CCMP2467</strain>
    </source>
</reference>
<sequence length="622" mass="69365">MSRERIRGAVAFCSHQKRVKQYVRRDKYEPTVKLYWVDTKISGKYEKEANELYRESVTGEGDAEDFQVGGVMNKDDPMDFDEAGSGDDADDDHEEDDDGASKSHRGKIDKAAEEAAMEDVENVRSVMANLLKAQGRLNATSDKLREIGSEAATESEEKIQNHVKTLMKLHDELADVKSHFDGHGDFDAKCSRAIMEDVKDTPKAAAKAAAAKPAPKAAPATGKRKGSYTCRGGLKKRIRTDGPVATALVQSVVKGVFWYHNEQCQVSEKHACSLMGAIWEEIKDLPGADTLPSTDVIRKAATLSQTGHECRLCDALEEMKLSAAIPISYVDVGTAVQHPIFGIRDFLSSLSERGKSDLLFCGHPETDYEDFWALWRLIQPQHPVFSQHARKDRLKWCIPVYAYADEGTSQKRRGLMVIQYQPVLGHGSSRGQDLNMIKNSLTTRFLYAVMTSHTYSGKLLKNKPLLQLVEHFAAEMGSLFDEPIPMKCVGGKTRQIRLVCLGLKGDLAALVKIGQLQRNFQRDTPTKTSGPGICHLCHAGQEGHPWHCVTFDNMSKMRENLQPPWTREPSLIRLIPQSEQHKPQFFELDLFHCAHKGVWGDIAANTIASQLSVFCKVSFFCS</sequence>